<accession>A0A5C3PSF6</accession>
<keyword evidence="2" id="KW-1185">Reference proteome</keyword>
<evidence type="ECO:0000313" key="1">
    <source>
        <dbReference type="EMBL" id="TFK91539.1"/>
    </source>
</evidence>
<reference evidence="1 2" key="1">
    <citation type="journal article" date="2019" name="Nat. Ecol. Evol.">
        <title>Megaphylogeny resolves global patterns of mushroom evolution.</title>
        <authorList>
            <person name="Varga T."/>
            <person name="Krizsan K."/>
            <person name="Foldi C."/>
            <person name="Dima B."/>
            <person name="Sanchez-Garcia M."/>
            <person name="Sanchez-Ramirez S."/>
            <person name="Szollosi G.J."/>
            <person name="Szarkandi J.G."/>
            <person name="Papp V."/>
            <person name="Albert L."/>
            <person name="Andreopoulos W."/>
            <person name="Angelini C."/>
            <person name="Antonin V."/>
            <person name="Barry K.W."/>
            <person name="Bougher N.L."/>
            <person name="Buchanan P."/>
            <person name="Buyck B."/>
            <person name="Bense V."/>
            <person name="Catcheside P."/>
            <person name="Chovatia M."/>
            <person name="Cooper J."/>
            <person name="Damon W."/>
            <person name="Desjardin D."/>
            <person name="Finy P."/>
            <person name="Geml J."/>
            <person name="Haridas S."/>
            <person name="Hughes K."/>
            <person name="Justo A."/>
            <person name="Karasinski D."/>
            <person name="Kautmanova I."/>
            <person name="Kiss B."/>
            <person name="Kocsube S."/>
            <person name="Kotiranta H."/>
            <person name="LaButti K.M."/>
            <person name="Lechner B.E."/>
            <person name="Liimatainen K."/>
            <person name="Lipzen A."/>
            <person name="Lukacs Z."/>
            <person name="Mihaltcheva S."/>
            <person name="Morgado L.N."/>
            <person name="Niskanen T."/>
            <person name="Noordeloos M.E."/>
            <person name="Ohm R.A."/>
            <person name="Ortiz-Santana B."/>
            <person name="Ovrebo C."/>
            <person name="Racz N."/>
            <person name="Riley R."/>
            <person name="Savchenko A."/>
            <person name="Shiryaev A."/>
            <person name="Soop K."/>
            <person name="Spirin V."/>
            <person name="Szebenyi C."/>
            <person name="Tomsovsky M."/>
            <person name="Tulloss R.E."/>
            <person name="Uehling J."/>
            <person name="Grigoriev I.V."/>
            <person name="Vagvolgyi C."/>
            <person name="Papp T."/>
            <person name="Martin F.M."/>
            <person name="Miettinen O."/>
            <person name="Hibbett D.S."/>
            <person name="Nagy L.G."/>
        </authorList>
    </citation>
    <scope>NUCLEOTIDE SEQUENCE [LARGE SCALE GENOMIC DNA]</scope>
    <source>
        <strain evidence="1 2">HHB13444</strain>
    </source>
</reference>
<proteinExistence type="predicted"/>
<dbReference type="EMBL" id="ML211018">
    <property type="protein sequence ID" value="TFK91539.1"/>
    <property type="molecule type" value="Genomic_DNA"/>
</dbReference>
<dbReference type="Proteomes" id="UP000308197">
    <property type="component" value="Unassembled WGS sequence"/>
</dbReference>
<organism evidence="1 2">
    <name type="scientific">Polyporus arcularius HHB13444</name>
    <dbReference type="NCBI Taxonomy" id="1314778"/>
    <lineage>
        <taxon>Eukaryota</taxon>
        <taxon>Fungi</taxon>
        <taxon>Dikarya</taxon>
        <taxon>Basidiomycota</taxon>
        <taxon>Agaricomycotina</taxon>
        <taxon>Agaricomycetes</taxon>
        <taxon>Polyporales</taxon>
        <taxon>Polyporaceae</taxon>
        <taxon>Polyporus</taxon>
    </lineage>
</organism>
<gene>
    <name evidence="1" type="ORF">K466DRAFT_314021</name>
</gene>
<dbReference type="AlphaFoldDB" id="A0A5C3PSF6"/>
<evidence type="ECO:0000313" key="2">
    <source>
        <dbReference type="Proteomes" id="UP000308197"/>
    </source>
</evidence>
<protein>
    <submittedName>
        <fullName evidence="1">Uncharacterized protein</fullName>
    </submittedName>
</protein>
<dbReference type="InParanoid" id="A0A5C3PSF6"/>
<sequence>MTHRLTRRSISRSAPSSLVAVARPKGGRPRRGPTFSSSSSFLLSSWTRGHLTVALNCHSTPHLAPVIALCGRLCGVRGVLGERRRHAVDGAMYYRMKNHKQGGGGSGWITPWLKRAREQRHAPGIWMSLPKHTRSPGCWAYNMLDHPYPVARIEHSWHRQRKSPERYVDARHIREAS</sequence>
<name>A0A5C3PSF6_9APHY</name>